<evidence type="ECO:0000256" key="1">
    <source>
        <dbReference type="SAM" id="Coils"/>
    </source>
</evidence>
<keyword evidence="3" id="KW-1185">Reference proteome</keyword>
<dbReference type="EMBL" id="JBJHQH010000002">
    <property type="protein sequence ID" value="MFK9090573.1"/>
    <property type="molecule type" value="Genomic_DNA"/>
</dbReference>
<evidence type="ECO:0000313" key="2">
    <source>
        <dbReference type="EMBL" id="MFK9090573.1"/>
    </source>
</evidence>
<sequence>MSLKAAIFQMKESIMNQEVGPSEQDFIHDLESKNGLRAGSLIFYYNNIVMLSMNSSEYANQTHDDFKKVNRKWIKNEIEFMFQYIKERQEEGALNITEILEEVGHLLNRGYQSVNYKYYSIIKAKAKEEAANQNGYQFITIAEKDVPVLATEDIGDMQNTPQVHQITPAQDQDDLLDILSGLITNVQQLPGINLNELFRSLYHLTNMALQNQDAVQQIESMKSEINLEKEAIREQLKKKEQQFIQEKKRNDELQLEVAKLANEITAFNQLGDAAKIQQLKSYNQRLNYIIDSFGVVLKVSG</sequence>
<organism evidence="2 3">
    <name type="scientific">Bacillus salipaludis</name>
    <dbReference type="NCBI Taxonomy" id="2547811"/>
    <lineage>
        <taxon>Bacteria</taxon>
        <taxon>Bacillati</taxon>
        <taxon>Bacillota</taxon>
        <taxon>Bacilli</taxon>
        <taxon>Bacillales</taxon>
        <taxon>Bacillaceae</taxon>
        <taxon>Bacillus</taxon>
    </lineage>
</organism>
<protein>
    <recommendedName>
        <fullName evidence="4">DUF3967 domain-containing protein</fullName>
    </recommendedName>
</protein>
<evidence type="ECO:0000313" key="3">
    <source>
        <dbReference type="Proteomes" id="UP001623041"/>
    </source>
</evidence>
<dbReference type="RefSeq" id="WP_406579257.1">
    <property type="nucleotide sequence ID" value="NZ_JBJHQH010000002.1"/>
</dbReference>
<comment type="caution">
    <text evidence="2">The sequence shown here is derived from an EMBL/GenBank/DDBJ whole genome shotgun (WGS) entry which is preliminary data.</text>
</comment>
<dbReference type="Proteomes" id="UP001623041">
    <property type="component" value="Unassembled WGS sequence"/>
</dbReference>
<name>A0ABW8RAU7_9BACI</name>
<keyword evidence="1" id="KW-0175">Coiled coil</keyword>
<reference evidence="2 3" key="1">
    <citation type="submission" date="2024-11" db="EMBL/GenBank/DDBJ databases">
        <authorList>
            <person name="Lucas J.A."/>
        </authorList>
    </citation>
    <scope>NUCLEOTIDE SEQUENCE [LARGE SCALE GENOMIC DNA]</scope>
    <source>
        <strain evidence="2 3">Z 5.4</strain>
    </source>
</reference>
<proteinExistence type="predicted"/>
<feature type="coiled-coil region" evidence="1">
    <location>
        <begin position="204"/>
        <end position="270"/>
    </location>
</feature>
<gene>
    <name evidence="2" type="ORF">ACJEBI_03630</name>
</gene>
<accession>A0ABW8RAU7</accession>
<evidence type="ECO:0008006" key="4">
    <source>
        <dbReference type="Google" id="ProtNLM"/>
    </source>
</evidence>